<keyword evidence="2 5" id="KW-0812">Transmembrane</keyword>
<dbReference type="AlphaFoldDB" id="A0A0G3GUM4"/>
<dbReference type="PATRIC" id="fig|571915.4.peg.535"/>
<evidence type="ECO:0000256" key="2">
    <source>
        <dbReference type="ARBA" id="ARBA00022692"/>
    </source>
</evidence>
<feature type="transmembrane region" description="Helical" evidence="5">
    <location>
        <begin position="152"/>
        <end position="175"/>
    </location>
</feature>
<feature type="transmembrane region" description="Helical" evidence="5">
    <location>
        <begin position="105"/>
        <end position="132"/>
    </location>
</feature>
<dbReference type="EMBL" id="CP011542">
    <property type="protein sequence ID" value="AKK04849.1"/>
    <property type="molecule type" value="Genomic_DNA"/>
</dbReference>
<name>A0A0G3GUM4_9CORY</name>
<feature type="transmembrane region" description="Helical" evidence="5">
    <location>
        <begin position="30"/>
        <end position="50"/>
    </location>
</feature>
<feature type="transmembrane region" description="Helical" evidence="5">
    <location>
        <begin position="62"/>
        <end position="93"/>
    </location>
</feature>
<dbReference type="Gene3D" id="1.20.1080.10">
    <property type="entry name" value="Glycerol uptake facilitator protein"/>
    <property type="match status" value="1"/>
</dbReference>
<accession>A0A0G3GUM4</accession>
<protein>
    <submittedName>
        <fullName evidence="6">Formate/nitrite transporter family protein</fullName>
    </submittedName>
</protein>
<dbReference type="OrthoDB" id="9786493at2"/>
<proteinExistence type="predicted"/>
<comment type="subcellular location">
    <subcellularLocation>
        <location evidence="1">Membrane</location>
        <topology evidence="1">Multi-pass membrane protein</topology>
    </subcellularLocation>
</comment>
<evidence type="ECO:0000256" key="4">
    <source>
        <dbReference type="ARBA" id="ARBA00023136"/>
    </source>
</evidence>
<dbReference type="InterPro" id="IPR023271">
    <property type="entry name" value="Aquaporin-like"/>
</dbReference>
<keyword evidence="4 5" id="KW-0472">Membrane</keyword>
<reference evidence="6 7" key="1">
    <citation type="journal article" date="2015" name="Genome Announc.">
        <title>Complete Genome Sequence of the Type Strain Corynebacterium mustelae DSM 45274, Isolated from Various Tissues of a Male Ferret with Lethal Sepsis.</title>
        <authorList>
            <person name="Ruckert C."/>
            <person name="Eimer J."/>
            <person name="Winkler A."/>
            <person name="Tauch A."/>
        </authorList>
    </citation>
    <scope>NUCLEOTIDE SEQUENCE [LARGE SCALE GENOMIC DNA]</scope>
    <source>
        <strain evidence="6 7">DSM 45274</strain>
    </source>
</reference>
<dbReference type="Pfam" id="PF01226">
    <property type="entry name" value="Form_Nir_trans"/>
    <property type="match status" value="1"/>
</dbReference>
<reference evidence="7" key="2">
    <citation type="submission" date="2015-05" db="EMBL/GenBank/DDBJ databases">
        <title>Complete genome sequence of Corynebacterium mustelae DSM 45274, isolated from various tissues of a male ferret with lethal sepsis.</title>
        <authorList>
            <person name="Ruckert C."/>
            <person name="Albersmeier A."/>
            <person name="Winkler A."/>
            <person name="Tauch A."/>
        </authorList>
    </citation>
    <scope>NUCLEOTIDE SEQUENCE [LARGE SCALE GENOMIC DNA]</scope>
    <source>
        <strain evidence="7">DSM 45274</strain>
    </source>
</reference>
<dbReference type="GO" id="GO:0005886">
    <property type="term" value="C:plasma membrane"/>
    <property type="evidence" value="ECO:0007669"/>
    <property type="project" value="TreeGrafter"/>
</dbReference>
<keyword evidence="3 5" id="KW-1133">Transmembrane helix</keyword>
<evidence type="ECO:0000256" key="1">
    <source>
        <dbReference type="ARBA" id="ARBA00004141"/>
    </source>
</evidence>
<feature type="transmembrane region" description="Helical" evidence="5">
    <location>
        <begin position="227"/>
        <end position="252"/>
    </location>
</feature>
<keyword evidence="7" id="KW-1185">Reference proteome</keyword>
<dbReference type="KEGG" id="cmv:CMUST_02525"/>
<evidence type="ECO:0000313" key="6">
    <source>
        <dbReference type="EMBL" id="AKK04849.1"/>
    </source>
</evidence>
<dbReference type="PANTHER" id="PTHR30520">
    <property type="entry name" value="FORMATE TRANSPORTER-RELATED"/>
    <property type="match status" value="1"/>
</dbReference>
<organism evidence="6 7">
    <name type="scientific">Corynebacterium mustelae</name>
    <dbReference type="NCBI Taxonomy" id="571915"/>
    <lineage>
        <taxon>Bacteria</taxon>
        <taxon>Bacillati</taxon>
        <taxon>Actinomycetota</taxon>
        <taxon>Actinomycetes</taxon>
        <taxon>Mycobacteriales</taxon>
        <taxon>Corynebacteriaceae</taxon>
        <taxon>Corynebacterium</taxon>
    </lineage>
</organism>
<dbReference type="GO" id="GO:0015499">
    <property type="term" value="F:formate transmembrane transporter activity"/>
    <property type="evidence" value="ECO:0007669"/>
    <property type="project" value="TreeGrafter"/>
</dbReference>
<dbReference type="STRING" id="571915.CMUST_02525"/>
<dbReference type="PANTHER" id="PTHR30520:SF8">
    <property type="entry name" value="NITRITE TRANSPORTER NIRC"/>
    <property type="match status" value="1"/>
</dbReference>
<gene>
    <name evidence="6" type="ORF">CMUST_02525</name>
</gene>
<evidence type="ECO:0000256" key="5">
    <source>
        <dbReference type="SAM" id="Phobius"/>
    </source>
</evidence>
<dbReference type="InterPro" id="IPR000292">
    <property type="entry name" value="For/NO2_transpt"/>
</dbReference>
<sequence>MSLNDTADAMVAKKTQLLEQQFGRYAMRSVLAGVYLTLGTAFSAVMAQRVENLAPGLGGPVFAMFFFIGLATIVLLGAELATGNMMYMVYGLYRKTVAAPVAVKLLVVCTVFNLVGALLVGFALGFAEAFSAVTDSSFVSTLINKKLHKDPMGLFVEGIVANFVVNMGMVGVAVLKDYTAKFFMLMFVIGMFVGLGTEHVIANFSLVNIVGFSADPLPEFFTASHIAINWTLVWLGNFVGGGVLIGLVYAWLNDTKALYRD</sequence>
<evidence type="ECO:0000256" key="3">
    <source>
        <dbReference type="ARBA" id="ARBA00022989"/>
    </source>
</evidence>
<evidence type="ECO:0000313" key="7">
    <source>
        <dbReference type="Proteomes" id="UP000035199"/>
    </source>
</evidence>
<feature type="transmembrane region" description="Helical" evidence="5">
    <location>
        <begin position="182"/>
        <end position="207"/>
    </location>
</feature>
<dbReference type="RefSeq" id="WP_047261189.1">
    <property type="nucleotide sequence ID" value="NZ_CP011542.1"/>
</dbReference>
<dbReference type="Proteomes" id="UP000035199">
    <property type="component" value="Chromosome"/>
</dbReference>